<proteinExistence type="predicted"/>
<dbReference type="AlphaFoldDB" id="A0A2S9TLK9"/>
<evidence type="ECO:0000313" key="1">
    <source>
        <dbReference type="EMBL" id="PRM99693.1"/>
    </source>
</evidence>
<sequence>MTMQELVTKYENDIERYRSSSYNETQLRTDFLDGFFSLLGWDINNSARLSTNQREVLVEEPLRGSGTSKRPDYTFRLFSERKFFVEAKKPSVRIHENDSAAKQIRRYGFTARLKISVLTNFEYLAIYDCSEQVLENDNFVKFRIGLYHYTEYVEKFEEIKEWNDPKKVDKN</sequence>
<dbReference type="EMBL" id="NXGD01000013">
    <property type="protein sequence ID" value="PRM99693.1"/>
    <property type="molecule type" value="Genomic_DNA"/>
</dbReference>
<name>A0A2S9TLK9_9BACT</name>
<organism evidence="1 2">
    <name type="scientific">Aliarcobacter cryaerophilus</name>
    <dbReference type="NCBI Taxonomy" id="28198"/>
    <lineage>
        <taxon>Bacteria</taxon>
        <taxon>Pseudomonadati</taxon>
        <taxon>Campylobacterota</taxon>
        <taxon>Epsilonproteobacteria</taxon>
        <taxon>Campylobacterales</taxon>
        <taxon>Arcobacteraceae</taxon>
        <taxon>Aliarcobacter</taxon>
    </lineage>
</organism>
<evidence type="ECO:0000313" key="2">
    <source>
        <dbReference type="Proteomes" id="UP000238811"/>
    </source>
</evidence>
<reference evidence="1 2" key="1">
    <citation type="submission" date="2017-09" db="EMBL/GenBank/DDBJ databases">
        <title>Reassesment of A. cryaerophilus.</title>
        <authorList>
            <person name="Perez-Cataluna A."/>
            <person name="Collado L."/>
            <person name="Salgado O."/>
            <person name="Lefinanco V."/>
            <person name="Figueras M.J."/>
        </authorList>
    </citation>
    <scope>NUCLEOTIDE SEQUENCE [LARGE SCALE GENOMIC DNA]</scope>
    <source>
        <strain evidence="1 2">LMG 10229</strain>
    </source>
</reference>
<dbReference type="Proteomes" id="UP000238811">
    <property type="component" value="Unassembled WGS sequence"/>
</dbReference>
<comment type="caution">
    <text evidence="1">The sequence shown here is derived from an EMBL/GenBank/DDBJ whole genome shotgun (WGS) entry which is preliminary data.</text>
</comment>
<gene>
    <name evidence="1" type="ORF">CJ668_09960</name>
</gene>
<accession>A0A2S9TLK9</accession>
<protein>
    <submittedName>
        <fullName evidence="1">Uncharacterized protein</fullName>
    </submittedName>
</protein>